<dbReference type="Proteomes" id="UP001149140">
    <property type="component" value="Unassembled WGS sequence"/>
</dbReference>
<gene>
    <name evidence="1" type="ORF">OM076_09045</name>
</gene>
<accession>A0A9X3RZ16</accession>
<dbReference type="AlphaFoldDB" id="A0A9X3RZ16"/>
<name>A0A9X3RZ16_9ACTN</name>
<evidence type="ECO:0000313" key="1">
    <source>
        <dbReference type="EMBL" id="MDA0160410.1"/>
    </source>
</evidence>
<protein>
    <submittedName>
        <fullName evidence="1">Uncharacterized protein</fullName>
    </submittedName>
</protein>
<sequence length="55" mass="6329">MCSLVRYLPSTTDPLFRLFYRDDTPPDLRKLAKEIRGAVLITTIDEPQRPPPDSI</sequence>
<keyword evidence="2" id="KW-1185">Reference proteome</keyword>
<dbReference type="EMBL" id="JAPDOD010000005">
    <property type="protein sequence ID" value="MDA0160410.1"/>
    <property type="molecule type" value="Genomic_DNA"/>
</dbReference>
<reference evidence="1" key="1">
    <citation type="submission" date="2022-10" db="EMBL/GenBank/DDBJ databases">
        <title>The WGS of Solirubrobacter ginsenosidimutans DSM 21036.</title>
        <authorList>
            <person name="Jiang Z."/>
        </authorList>
    </citation>
    <scope>NUCLEOTIDE SEQUENCE</scope>
    <source>
        <strain evidence="1">DSM 21036</strain>
    </source>
</reference>
<comment type="caution">
    <text evidence="1">The sequence shown here is derived from an EMBL/GenBank/DDBJ whole genome shotgun (WGS) entry which is preliminary data.</text>
</comment>
<proteinExistence type="predicted"/>
<organism evidence="1 2">
    <name type="scientific">Solirubrobacter ginsenosidimutans</name>
    <dbReference type="NCBI Taxonomy" id="490573"/>
    <lineage>
        <taxon>Bacteria</taxon>
        <taxon>Bacillati</taxon>
        <taxon>Actinomycetota</taxon>
        <taxon>Thermoleophilia</taxon>
        <taxon>Solirubrobacterales</taxon>
        <taxon>Solirubrobacteraceae</taxon>
        <taxon>Solirubrobacter</taxon>
    </lineage>
</organism>
<dbReference type="RefSeq" id="WP_270039231.1">
    <property type="nucleotide sequence ID" value="NZ_JAPDOD010000005.1"/>
</dbReference>
<evidence type="ECO:0000313" key="2">
    <source>
        <dbReference type="Proteomes" id="UP001149140"/>
    </source>
</evidence>